<evidence type="ECO:0000256" key="1">
    <source>
        <dbReference type="ARBA" id="ARBA00022908"/>
    </source>
</evidence>
<keyword evidence="3" id="KW-0233">DNA recombination</keyword>
<dbReference type="EMBL" id="CP130319">
    <property type="protein sequence ID" value="WNR43009.1"/>
    <property type="molecule type" value="Genomic_DNA"/>
</dbReference>
<evidence type="ECO:0000313" key="8">
    <source>
        <dbReference type="Proteomes" id="UP001304650"/>
    </source>
</evidence>
<dbReference type="SUPFAM" id="SSF56349">
    <property type="entry name" value="DNA breaking-rejoining enzymes"/>
    <property type="match status" value="1"/>
</dbReference>
<evidence type="ECO:0000259" key="5">
    <source>
        <dbReference type="PROSITE" id="PS51898"/>
    </source>
</evidence>
<dbReference type="InterPro" id="IPR044068">
    <property type="entry name" value="CB"/>
</dbReference>
<dbReference type="PANTHER" id="PTHR34605">
    <property type="entry name" value="PHAGE_INTEGRASE DOMAIN-CONTAINING PROTEIN"/>
    <property type="match status" value="1"/>
</dbReference>
<dbReference type="InterPro" id="IPR011010">
    <property type="entry name" value="DNA_brk_join_enz"/>
</dbReference>
<dbReference type="InterPro" id="IPR002104">
    <property type="entry name" value="Integrase_catalytic"/>
</dbReference>
<dbReference type="InterPro" id="IPR004107">
    <property type="entry name" value="Integrase_SAM-like_N"/>
</dbReference>
<evidence type="ECO:0000259" key="6">
    <source>
        <dbReference type="PROSITE" id="PS51900"/>
    </source>
</evidence>
<dbReference type="AlphaFoldDB" id="A0AA96RJ78"/>
<sequence length="323" mass="36277">MKKNIDIKDFELLNKSTKNIINDILDSTKKRISREKSTNTIRAYSADLDHFTTWCTEKGVNSVPVDDEIFAIYLTSLAISGYKTSTIYRKMSAISHAHIVNGFKRPKTVSIRKIILGIEDVYGNEEVIKTPVPVDLLKVMLSKVQLKLKGTRDKAILLIGFSGALRRSELVAINVEDISFNDKGIEVIIRKSNNNQNKSCEKLVIHYGNCIDTCPARAVQDLITLSGIKSGPLFRCNYRIGSNRLNDRAVTLMLKRYVKAAGFDEKLFSSQSLRSGFIITATKAGYNDQSIMVRSRYNTSVMIRKYTALAEALHETEVKNIGL</sequence>
<dbReference type="RefSeq" id="WP_314796917.1">
    <property type="nucleotide sequence ID" value="NZ_CP130319.1"/>
</dbReference>
<keyword evidence="1" id="KW-0229">DNA integration</keyword>
<keyword evidence="2 4" id="KW-0238">DNA-binding</keyword>
<dbReference type="InterPro" id="IPR010998">
    <property type="entry name" value="Integrase_recombinase_N"/>
</dbReference>
<name>A0AA96RJ78_9BACL</name>
<dbReference type="Gene3D" id="1.10.150.130">
    <property type="match status" value="1"/>
</dbReference>
<evidence type="ECO:0000256" key="4">
    <source>
        <dbReference type="PROSITE-ProRule" id="PRU01248"/>
    </source>
</evidence>
<keyword evidence="8" id="KW-1185">Reference proteome</keyword>
<dbReference type="KEGG" id="proo:MJB10_18045"/>
<dbReference type="Gene3D" id="1.10.443.10">
    <property type="entry name" value="Intergrase catalytic core"/>
    <property type="match status" value="1"/>
</dbReference>
<feature type="domain" description="Core-binding (CB)" evidence="6">
    <location>
        <begin position="15"/>
        <end position="102"/>
    </location>
</feature>
<reference evidence="7" key="1">
    <citation type="submission" date="2022-02" db="EMBL/GenBank/DDBJ databases">
        <title>Paenibacillus sp. MBLB1832 Whole Genome Shotgun Sequencing.</title>
        <authorList>
            <person name="Hwang C.Y."/>
            <person name="Cho E.-S."/>
            <person name="Seo M.-J."/>
        </authorList>
    </citation>
    <scope>NUCLEOTIDE SEQUENCE</scope>
    <source>
        <strain evidence="7">MBLB1832</strain>
    </source>
</reference>
<dbReference type="GO" id="GO:0015074">
    <property type="term" value="P:DNA integration"/>
    <property type="evidence" value="ECO:0007669"/>
    <property type="project" value="UniProtKB-KW"/>
</dbReference>
<dbReference type="InterPro" id="IPR013762">
    <property type="entry name" value="Integrase-like_cat_sf"/>
</dbReference>
<feature type="domain" description="Tyr recombinase" evidence="5">
    <location>
        <begin position="127"/>
        <end position="320"/>
    </location>
</feature>
<dbReference type="PROSITE" id="PS51900">
    <property type="entry name" value="CB"/>
    <property type="match status" value="1"/>
</dbReference>
<dbReference type="SUPFAM" id="SSF47823">
    <property type="entry name" value="lambda integrase-like, N-terminal domain"/>
    <property type="match status" value="1"/>
</dbReference>
<dbReference type="PROSITE" id="PS51898">
    <property type="entry name" value="TYR_RECOMBINASE"/>
    <property type="match status" value="1"/>
</dbReference>
<dbReference type="Pfam" id="PF00589">
    <property type="entry name" value="Phage_integrase"/>
    <property type="match status" value="1"/>
</dbReference>
<evidence type="ECO:0000313" key="7">
    <source>
        <dbReference type="EMBL" id="WNR43009.1"/>
    </source>
</evidence>
<evidence type="ECO:0000256" key="2">
    <source>
        <dbReference type="ARBA" id="ARBA00023125"/>
    </source>
</evidence>
<dbReference type="PANTHER" id="PTHR34605:SF3">
    <property type="entry name" value="P CELL-TYPE AGGLUTINATION PROTEIN MAP4-LIKE-RELATED"/>
    <property type="match status" value="1"/>
</dbReference>
<dbReference type="GO" id="GO:0006310">
    <property type="term" value="P:DNA recombination"/>
    <property type="evidence" value="ECO:0007669"/>
    <property type="project" value="UniProtKB-KW"/>
</dbReference>
<accession>A0AA96RJ78</accession>
<dbReference type="GO" id="GO:0003677">
    <property type="term" value="F:DNA binding"/>
    <property type="evidence" value="ECO:0007669"/>
    <property type="project" value="UniProtKB-UniRule"/>
</dbReference>
<protein>
    <submittedName>
        <fullName evidence="7">Tyrosine-type recombinase/integrase</fullName>
    </submittedName>
</protein>
<dbReference type="InterPro" id="IPR052925">
    <property type="entry name" value="Phage_Integrase-like_Recomb"/>
</dbReference>
<gene>
    <name evidence="7" type="ORF">MJB10_18045</name>
</gene>
<evidence type="ECO:0000256" key="3">
    <source>
        <dbReference type="ARBA" id="ARBA00023172"/>
    </source>
</evidence>
<dbReference type="CDD" id="cd00799">
    <property type="entry name" value="INT_Cre_C"/>
    <property type="match status" value="1"/>
</dbReference>
<dbReference type="Pfam" id="PF02899">
    <property type="entry name" value="Phage_int_SAM_1"/>
    <property type="match status" value="1"/>
</dbReference>
<proteinExistence type="predicted"/>
<organism evidence="7 8">
    <name type="scientific">Paenibacillus roseopurpureus</name>
    <dbReference type="NCBI Taxonomy" id="2918901"/>
    <lineage>
        <taxon>Bacteria</taxon>
        <taxon>Bacillati</taxon>
        <taxon>Bacillota</taxon>
        <taxon>Bacilli</taxon>
        <taxon>Bacillales</taxon>
        <taxon>Paenibacillaceae</taxon>
        <taxon>Paenibacillus</taxon>
    </lineage>
</organism>
<dbReference type="Proteomes" id="UP001304650">
    <property type="component" value="Chromosome"/>
</dbReference>